<dbReference type="EMBL" id="CAJVRC010000884">
    <property type="protein sequence ID" value="CAG8904753.1"/>
    <property type="molecule type" value="Genomic_DNA"/>
</dbReference>
<keyword evidence="3" id="KW-1185">Reference proteome</keyword>
<evidence type="ECO:0000313" key="3">
    <source>
        <dbReference type="Proteomes" id="UP001154252"/>
    </source>
</evidence>
<organism evidence="2 3">
    <name type="scientific">Penicillium egyptiacum</name>
    <dbReference type="NCBI Taxonomy" id="1303716"/>
    <lineage>
        <taxon>Eukaryota</taxon>
        <taxon>Fungi</taxon>
        <taxon>Dikarya</taxon>
        <taxon>Ascomycota</taxon>
        <taxon>Pezizomycotina</taxon>
        <taxon>Eurotiomycetes</taxon>
        <taxon>Eurotiomycetidae</taxon>
        <taxon>Eurotiales</taxon>
        <taxon>Aspergillaceae</taxon>
        <taxon>Penicillium</taxon>
    </lineage>
</organism>
<dbReference type="InterPro" id="IPR001810">
    <property type="entry name" value="F-box_dom"/>
</dbReference>
<reference evidence="2" key="1">
    <citation type="submission" date="2021-07" db="EMBL/GenBank/DDBJ databases">
        <authorList>
            <person name="Branca A.L. A."/>
        </authorList>
    </citation>
    <scope>NUCLEOTIDE SEQUENCE</scope>
</reference>
<dbReference type="AlphaFoldDB" id="A0A9W4P6Q0"/>
<comment type="caution">
    <text evidence="2">The sequence shown here is derived from an EMBL/GenBank/DDBJ whole genome shotgun (WGS) entry which is preliminary data.</text>
</comment>
<evidence type="ECO:0000259" key="1">
    <source>
        <dbReference type="PROSITE" id="PS50181"/>
    </source>
</evidence>
<dbReference type="Proteomes" id="UP001154252">
    <property type="component" value="Unassembled WGS sequence"/>
</dbReference>
<feature type="domain" description="F-box" evidence="1">
    <location>
        <begin position="59"/>
        <end position="89"/>
    </location>
</feature>
<proteinExistence type="predicted"/>
<gene>
    <name evidence="2" type="ORF">PEGY_LOCUS7925</name>
</gene>
<evidence type="ECO:0000313" key="2">
    <source>
        <dbReference type="EMBL" id="CAG8904753.1"/>
    </source>
</evidence>
<dbReference type="OrthoDB" id="4357552at2759"/>
<name>A0A9W4P6Q0_9EURO</name>
<accession>A0A9W4P6Q0</accession>
<sequence>MPFKKLRKKLKILFSFRVRPATHAKFHEPTASQIAPQRGNDNLLQVAETEGALKTSQVPLSLENLPAELRRHILSMVDVDSLKTLVQASPIYFHQYRLDRKLLLCQSLESTLGSVTADAYAVHKFSSIKVATRRNPEGVQNPFTSYHMIRSQVWSAPLYKVLSMEEVTSMVKFHCSIVQPLMRCFVTRASSDLTKKTKGSQIEETSSRTEETRLMREIEEILSRTEDTRLMCAFYRFQLCCNIYGLESRDSVSLNRRIATPGRILKYFLCTFDPWLVKHVSCLSYFTEEKFQQIVHKITRDLGERSPGFDGNIRSDDRLLKTPICHGLELLHFVYSKIKDTEDNDQLITVTKYSMIWRFSGFLEDTHSVFDVCLRWHTLRLALGIAPGTPLNHYALPR</sequence>
<protein>
    <recommendedName>
        <fullName evidence="1">F-box domain-containing protein</fullName>
    </recommendedName>
</protein>
<dbReference type="PROSITE" id="PS50181">
    <property type="entry name" value="FBOX"/>
    <property type="match status" value="1"/>
</dbReference>